<accession>N0B8L8</accession>
<evidence type="ECO:0000313" key="1">
    <source>
        <dbReference type="EMBL" id="AGK56891.1"/>
    </source>
</evidence>
<name>N0B8L8_9HYPH</name>
<protein>
    <recommendedName>
        <fullName evidence="3">Cytochrome c</fullName>
    </recommendedName>
</protein>
<dbReference type="GO" id="GO:0009055">
    <property type="term" value="F:electron transfer activity"/>
    <property type="evidence" value="ECO:0007669"/>
    <property type="project" value="InterPro"/>
</dbReference>
<dbReference type="OrthoDB" id="1150802at2"/>
<dbReference type="GO" id="GO:0005506">
    <property type="term" value="F:iron ion binding"/>
    <property type="evidence" value="ECO:0007669"/>
    <property type="project" value="InterPro"/>
</dbReference>
<keyword evidence="2" id="KW-1185">Reference proteome</keyword>
<dbReference type="Proteomes" id="UP000005952">
    <property type="component" value="Chromosome"/>
</dbReference>
<dbReference type="STRING" id="670307.HYPDE_26043"/>
<gene>
    <name evidence="1" type="ORF">HYPDE_26043</name>
</gene>
<dbReference type="InterPro" id="IPR010980">
    <property type="entry name" value="Cyt_c/b562"/>
</dbReference>
<dbReference type="KEGG" id="hdt:HYPDE_26043"/>
<dbReference type="eggNOG" id="ENOG503370H">
    <property type="taxonomic scope" value="Bacteria"/>
</dbReference>
<organism evidence="1 2">
    <name type="scientific">Hyphomicrobium denitrificans 1NES1</name>
    <dbReference type="NCBI Taxonomy" id="670307"/>
    <lineage>
        <taxon>Bacteria</taxon>
        <taxon>Pseudomonadati</taxon>
        <taxon>Pseudomonadota</taxon>
        <taxon>Alphaproteobacteria</taxon>
        <taxon>Hyphomicrobiales</taxon>
        <taxon>Hyphomicrobiaceae</taxon>
        <taxon>Hyphomicrobium</taxon>
    </lineage>
</organism>
<dbReference type="HOGENOM" id="CLU_115809_1_0_5"/>
<dbReference type="RefSeq" id="WP_015596928.1">
    <property type="nucleotide sequence ID" value="NC_021172.1"/>
</dbReference>
<proteinExistence type="predicted"/>
<dbReference type="AlphaFoldDB" id="N0B8L8"/>
<reference evidence="1 2" key="1">
    <citation type="journal article" date="2013" name="Genome Announc.">
        <title>Genome sequences for three denitrifying bacterial strains isolated from a uranium- and nitrate-contaminated subsurface environment.</title>
        <authorList>
            <person name="Venkatramanan R."/>
            <person name="Prakash O."/>
            <person name="Woyke T."/>
            <person name="Chain P."/>
            <person name="Goodwin L.A."/>
            <person name="Watson D."/>
            <person name="Brooks S."/>
            <person name="Kostka J.E."/>
            <person name="Green S.J."/>
        </authorList>
    </citation>
    <scope>NUCLEOTIDE SEQUENCE [LARGE SCALE GENOMIC DNA]</scope>
    <source>
        <strain evidence="1 2">1NES1</strain>
    </source>
</reference>
<dbReference type="GO" id="GO:0022900">
    <property type="term" value="P:electron transport chain"/>
    <property type="evidence" value="ECO:0007669"/>
    <property type="project" value="InterPro"/>
</dbReference>
<sequence length="160" mass="17354">MMGTAKNRVYLAAIVVLLLIIAAMAYKFVVVGSTQKAEDGRIAVLLEPGERNLVLREMRAFVESLQLMSDALSKDDMKGVAKAARTMGMARSQDVPLAMVGKLPLEFKKLAFSVHGQFDAIADDAETIGTTKHTLGQLSEVLQKCVACHNSYQLKAPTSK</sequence>
<evidence type="ECO:0000313" key="2">
    <source>
        <dbReference type="Proteomes" id="UP000005952"/>
    </source>
</evidence>
<evidence type="ECO:0008006" key="3">
    <source>
        <dbReference type="Google" id="ProtNLM"/>
    </source>
</evidence>
<dbReference type="SUPFAM" id="SSF47175">
    <property type="entry name" value="Cytochromes"/>
    <property type="match status" value="1"/>
</dbReference>
<dbReference type="GO" id="GO:0020037">
    <property type="term" value="F:heme binding"/>
    <property type="evidence" value="ECO:0007669"/>
    <property type="project" value="InterPro"/>
</dbReference>
<dbReference type="EMBL" id="CP005587">
    <property type="protein sequence ID" value="AGK56891.1"/>
    <property type="molecule type" value="Genomic_DNA"/>
</dbReference>